<dbReference type="PATRIC" id="fig|1150625.3.peg.3228"/>
<dbReference type="OrthoDB" id="9150135at2"/>
<evidence type="ECO:0000256" key="5">
    <source>
        <dbReference type="ARBA" id="ARBA00022692"/>
    </source>
</evidence>
<sequence>MNTQTWLSFRFFAIFFTWGIFVPFWTSWLVTNKGLSVTTVSTIMAVGMMARALSSFLVFPKLSQKWTLSSILNGVTLSSVLALLLFIPFQNVGLLILFMVLLNLIYPLLLPLVESMGAMMAKDEGISYGASRAWGSLGYTAALLVVGWVISLWNEDAIFYLILVGLVGILFMGIQKSPASIKAPRKQERLSFRELLQSKRFIYGLLAVVIIQGSHAAYYNYGVLYLKDLNVSSGSIGLFLNVAVIAEIIFFRYADKIVGNVSSSWTIGAAGLLAMVRWGLLFLFPSTAIFLGSQFLHAGSFALAHFGFMRLMYSELKSDLVPSAQGVYTSLIGLLTAVCTFAGGLLYDIAPTFAFLGMVLFVIPSLYLSFVVLAKYEKAPIFSKEQL</sequence>
<dbReference type="PANTHER" id="PTHR23522">
    <property type="entry name" value="BLL5896 PROTEIN"/>
    <property type="match status" value="1"/>
</dbReference>
<evidence type="ECO:0000256" key="8">
    <source>
        <dbReference type="SAM" id="Phobius"/>
    </source>
</evidence>
<feature type="transmembrane region" description="Helical" evidence="8">
    <location>
        <begin position="37"/>
        <end position="59"/>
    </location>
</feature>
<feature type="transmembrane region" description="Helical" evidence="8">
    <location>
        <begin position="265"/>
        <end position="289"/>
    </location>
</feature>
<feature type="transmembrane region" description="Helical" evidence="8">
    <location>
        <begin position="325"/>
        <end position="347"/>
    </location>
</feature>
<reference evidence="10 11" key="1">
    <citation type="journal article" date="2016" name="Front. Microbiol.">
        <title>Microevolution Analysis of Bacillus coahuilensis Unveils Differences in Phosphorus Acquisition Strategies and Their Regulation.</title>
        <authorList>
            <person name="Gomez-Lunar Z."/>
            <person name="Hernandez-Gonzalez I."/>
            <person name="Rodriguez-Torres M.D."/>
            <person name="Souza V."/>
            <person name="Olmedo-Alvarez G."/>
        </authorList>
    </citation>
    <scope>NUCLEOTIDE SEQUENCE [LARGE SCALE GENOMIC DNA]</scope>
    <source>
        <strain evidence="11">p1.1.43</strain>
    </source>
</reference>
<dbReference type="InterPro" id="IPR036259">
    <property type="entry name" value="MFS_trans_sf"/>
</dbReference>
<feature type="transmembrane region" description="Helical" evidence="8">
    <location>
        <begin position="295"/>
        <end position="313"/>
    </location>
</feature>
<evidence type="ECO:0000256" key="6">
    <source>
        <dbReference type="ARBA" id="ARBA00022989"/>
    </source>
</evidence>
<evidence type="ECO:0000313" key="10">
    <source>
        <dbReference type="EMBL" id="KUP04394.1"/>
    </source>
</evidence>
<feature type="transmembrane region" description="Helical" evidence="8">
    <location>
        <begin position="353"/>
        <end position="374"/>
    </location>
</feature>
<evidence type="ECO:0000256" key="7">
    <source>
        <dbReference type="ARBA" id="ARBA00023136"/>
    </source>
</evidence>
<keyword evidence="4" id="KW-0997">Cell inner membrane</keyword>
<feature type="transmembrane region" description="Helical" evidence="8">
    <location>
        <begin position="157"/>
        <end position="179"/>
    </location>
</feature>
<comment type="subcellular location">
    <subcellularLocation>
        <location evidence="1">Cell inner membrane</location>
        <topology evidence="1">Multi-pass membrane protein</topology>
    </subcellularLocation>
</comment>
<keyword evidence="5 8" id="KW-0812">Transmembrane</keyword>
<comment type="caution">
    <text evidence="10">The sequence shown here is derived from an EMBL/GenBank/DDBJ whole genome shotgun (WGS) entry which is preliminary data.</text>
</comment>
<dbReference type="SUPFAM" id="SSF103473">
    <property type="entry name" value="MFS general substrate transporter"/>
    <property type="match status" value="1"/>
</dbReference>
<dbReference type="GO" id="GO:0030395">
    <property type="term" value="F:lactose binding"/>
    <property type="evidence" value="ECO:0007669"/>
    <property type="project" value="TreeGrafter"/>
</dbReference>
<evidence type="ECO:0000313" key="11">
    <source>
        <dbReference type="Proteomes" id="UP000074108"/>
    </source>
</evidence>
<dbReference type="Proteomes" id="UP000074108">
    <property type="component" value="Unassembled WGS sequence"/>
</dbReference>
<dbReference type="RefSeq" id="WP_153007731.1">
    <property type="nucleotide sequence ID" value="NZ_LDYG01000051.1"/>
</dbReference>
<name>A0A147K4N5_9BACI</name>
<dbReference type="AlphaFoldDB" id="A0A147K4N5"/>
<keyword evidence="7 8" id="KW-0472">Membrane</keyword>
<dbReference type="Gene3D" id="1.20.1250.20">
    <property type="entry name" value="MFS general substrate transporter like domains"/>
    <property type="match status" value="2"/>
</dbReference>
<dbReference type="GO" id="GO:0015528">
    <property type="term" value="F:lactose:proton symporter activity"/>
    <property type="evidence" value="ECO:0007669"/>
    <property type="project" value="TreeGrafter"/>
</dbReference>
<evidence type="ECO:0000256" key="4">
    <source>
        <dbReference type="ARBA" id="ARBA00022519"/>
    </source>
</evidence>
<evidence type="ECO:0000256" key="3">
    <source>
        <dbReference type="ARBA" id="ARBA00022475"/>
    </source>
</evidence>
<feature type="transmembrane region" description="Helical" evidence="8">
    <location>
        <begin position="231"/>
        <end position="253"/>
    </location>
</feature>
<keyword evidence="11" id="KW-1185">Reference proteome</keyword>
<keyword evidence="2" id="KW-0813">Transport</keyword>
<evidence type="ECO:0000259" key="9">
    <source>
        <dbReference type="Pfam" id="PF12832"/>
    </source>
</evidence>
<keyword evidence="6 8" id="KW-1133">Transmembrane helix</keyword>
<dbReference type="STRING" id="1150625.Q75_15470"/>
<dbReference type="GO" id="GO:0005886">
    <property type="term" value="C:plasma membrane"/>
    <property type="evidence" value="ECO:0007669"/>
    <property type="project" value="UniProtKB-SubCell"/>
</dbReference>
<keyword evidence="3" id="KW-1003">Cell membrane</keyword>
<accession>A0A147K4N5</accession>
<evidence type="ECO:0000256" key="2">
    <source>
        <dbReference type="ARBA" id="ARBA00022448"/>
    </source>
</evidence>
<dbReference type="Pfam" id="PF12832">
    <property type="entry name" value="MFS_1_like"/>
    <property type="match status" value="1"/>
</dbReference>
<organism evidence="10 11">
    <name type="scientific">Bacillus coahuilensis p1.1.43</name>
    <dbReference type="NCBI Taxonomy" id="1150625"/>
    <lineage>
        <taxon>Bacteria</taxon>
        <taxon>Bacillati</taxon>
        <taxon>Bacillota</taxon>
        <taxon>Bacilli</taxon>
        <taxon>Bacillales</taxon>
        <taxon>Bacillaceae</taxon>
        <taxon>Bacillus</taxon>
    </lineage>
</organism>
<feature type="transmembrane region" description="Helical" evidence="8">
    <location>
        <begin position="200"/>
        <end position="219"/>
    </location>
</feature>
<gene>
    <name evidence="10" type="ORF">Q75_15470</name>
</gene>
<feature type="transmembrane region" description="Helical" evidence="8">
    <location>
        <begin position="95"/>
        <end position="113"/>
    </location>
</feature>
<dbReference type="PANTHER" id="PTHR23522:SF10">
    <property type="entry name" value="3-PHENYLPROPIONIC ACID TRANSPORTER-RELATED"/>
    <property type="match status" value="1"/>
</dbReference>
<evidence type="ECO:0000256" key="1">
    <source>
        <dbReference type="ARBA" id="ARBA00004429"/>
    </source>
</evidence>
<dbReference type="PIRSF" id="PIRSF004925">
    <property type="entry name" value="HcaT"/>
    <property type="match status" value="1"/>
</dbReference>
<feature type="transmembrane region" description="Helical" evidence="8">
    <location>
        <begin position="133"/>
        <end position="151"/>
    </location>
</feature>
<feature type="domain" description="Major facilitator superfamily associated" evidence="9">
    <location>
        <begin position="5"/>
        <end position="355"/>
    </location>
</feature>
<dbReference type="EMBL" id="LDYG01000051">
    <property type="protein sequence ID" value="KUP04394.1"/>
    <property type="molecule type" value="Genomic_DNA"/>
</dbReference>
<dbReference type="InterPro" id="IPR024989">
    <property type="entry name" value="MFS_assoc_dom"/>
</dbReference>
<dbReference type="InterPro" id="IPR026032">
    <property type="entry name" value="HcaT-like"/>
</dbReference>
<dbReference type="NCBIfam" id="NF037955">
    <property type="entry name" value="mfs"/>
    <property type="match status" value="1"/>
</dbReference>
<feature type="transmembrane region" description="Helical" evidence="8">
    <location>
        <begin position="7"/>
        <end position="25"/>
    </location>
</feature>
<feature type="transmembrane region" description="Helical" evidence="8">
    <location>
        <begin position="71"/>
        <end position="89"/>
    </location>
</feature>
<proteinExistence type="predicted"/>
<protein>
    <submittedName>
        <fullName evidence="10">3-phenylpropionic acid transporter</fullName>
    </submittedName>
</protein>